<dbReference type="Pfam" id="PF11560">
    <property type="entry name" value="LAP2alpha"/>
    <property type="match status" value="1"/>
</dbReference>
<dbReference type="InterPro" id="IPR021623">
    <property type="entry name" value="LAP2alpha_C"/>
</dbReference>
<protein>
    <recommendedName>
        <fullName evidence="1">Lamina-associated polypeptide 2 alpha C-terminal domain-containing protein</fullName>
    </recommendedName>
</protein>
<evidence type="ECO:0000313" key="3">
    <source>
        <dbReference type="Proteomes" id="UP001066276"/>
    </source>
</evidence>
<dbReference type="Gene3D" id="1.10.287.3160">
    <property type="match status" value="1"/>
</dbReference>
<accession>A0AAV7M453</accession>
<sequence>MQETNGTEDKPDPVMTTLIMLPLDGTEPPSSSLVIRSMEHQLMSGPLAVCLQSCCRGNRCGRANLTWTNCDGLFSKPIVIRMLWRATPALAQISTGMGPHRINQALLKSHNVVGQALTKYFQLFPINSFPLSSQRQVPEITRGCLSSGGSLAVLASSGWAVGKLVEDGLLHECLASLQFCCPVYCKWATGRVPWSALCSWDGFVCRKRVLCFWVLIPSVDVAVVVEVIKREWKDPDKIILPRFMAKLYPLQDMAQVLPDSVPIDSFVTSLVGCTSLAEDAVIWDSVDKKVDVSLKKTYAGTHLLLWAGIYGTYVAQSLLSDLKAQNNALDGSSDCSELMSHMECQVEFLSDVSFDVVWASALSEGAYVSARRNLVLSDWETDAAQLASALRLPFQGNVLFGAELEEKLHKLIREKKHSSSFRLTLGDRRLFCRSPCPIHYAPPPSQTAGLRDGGLVVQEECWVPLLEFERRRHKADPSCLKYVRHHIFSWRGRGRWDDKDELGVPGEPVYLALVSGDLRCLVVSIVLGKLVPYPLEVSDNLASLVPNGWDHRCCFPLSELH</sequence>
<organism evidence="2 3">
    <name type="scientific">Pleurodeles waltl</name>
    <name type="common">Iberian ribbed newt</name>
    <dbReference type="NCBI Taxonomy" id="8319"/>
    <lineage>
        <taxon>Eukaryota</taxon>
        <taxon>Metazoa</taxon>
        <taxon>Chordata</taxon>
        <taxon>Craniata</taxon>
        <taxon>Vertebrata</taxon>
        <taxon>Euteleostomi</taxon>
        <taxon>Amphibia</taxon>
        <taxon>Batrachia</taxon>
        <taxon>Caudata</taxon>
        <taxon>Salamandroidea</taxon>
        <taxon>Salamandridae</taxon>
        <taxon>Pleurodelinae</taxon>
        <taxon>Pleurodeles</taxon>
    </lineage>
</organism>
<dbReference type="Proteomes" id="UP001066276">
    <property type="component" value="Chromosome 10"/>
</dbReference>
<evidence type="ECO:0000313" key="2">
    <source>
        <dbReference type="EMBL" id="KAJ1098186.1"/>
    </source>
</evidence>
<name>A0AAV7M453_PLEWA</name>
<reference evidence="2" key="1">
    <citation type="journal article" date="2022" name="bioRxiv">
        <title>Sequencing and chromosome-scale assembly of the giantPleurodeles waltlgenome.</title>
        <authorList>
            <person name="Brown T."/>
            <person name="Elewa A."/>
            <person name="Iarovenko S."/>
            <person name="Subramanian E."/>
            <person name="Araus A.J."/>
            <person name="Petzold A."/>
            <person name="Susuki M."/>
            <person name="Suzuki K.-i.T."/>
            <person name="Hayashi T."/>
            <person name="Toyoda A."/>
            <person name="Oliveira C."/>
            <person name="Osipova E."/>
            <person name="Leigh N.D."/>
            <person name="Simon A."/>
            <person name="Yun M.H."/>
        </authorList>
    </citation>
    <scope>NUCLEOTIDE SEQUENCE</scope>
    <source>
        <strain evidence="2">20211129_DDA</strain>
        <tissue evidence="2">Liver</tissue>
    </source>
</reference>
<gene>
    <name evidence="2" type="ORF">NDU88_003302</name>
</gene>
<dbReference type="EMBL" id="JANPWB010000014">
    <property type="protein sequence ID" value="KAJ1098186.1"/>
    <property type="molecule type" value="Genomic_DNA"/>
</dbReference>
<feature type="domain" description="Lamina-associated polypeptide 2 alpha C-terminal" evidence="1">
    <location>
        <begin position="224"/>
        <end position="409"/>
    </location>
</feature>
<dbReference type="AlphaFoldDB" id="A0AAV7M453"/>
<proteinExistence type="predicted"/>
<comment type="caution">
    <text evidence="2">The sequence shown here is derived from an EMBL/GenBank/DDBJ whole genome shotgun (WGS) entry which is preliminary data.</text>
</comment>
<keyword evidence="3" id="KW-1185">Reference proteome</keyword>
<evidence type="ECO:0000259" key="1">
    <source>
        <dbReference type="Pfam" id="PF11560"/>
    </source>
</evidence>